<organism evidence="2 3">
    <name type="scientific">Mycobacterium kansasii</name>
    <dbReference type="NCBI Taxonomy" id="1768"/>
    <lineage>
        <taxon>Bacteria</taxon>
        <taxon>Bacillati</taxon>
        <taxon>Actinomycetota</taxon>
        <taxon>Actinomycetes</taxon>
        <taxon>Mycobacteriales</taxon>
        <taxon>Mycobacteriaceae</taxon>
        <taxon>Mycobacterium</taxon>
    </lineage>
</organism>
<evidence type="ECO:0000313" key="3">
    <source>
        <dbReference type="Proteomes" id="UP000188532"/>
    </source>
</evidence>
<keyword evidence="2" id="KW-0378">Hydrolase</keyword>
<dbReference type="InterPro" id="IPR027805">
    <property type="entry name" value="Transposase_HTH_dom"/>
</dbReference>
<dbReference type="Proteomes" id="UP000188532">
    <property type="component" value="Unassembled WGS sequence"/>
</dbReference>
<dbReference type="Pfam" id="PF13613">
    <property type="entry name" value="HTH_Tnp_4"/>
    <property type="match status" value="1"/>
</dbReference>
<gene>
    <name evidence="2" type="ORF">BZL29_7773</name>
</gene>
<keyword evidence="2" id="KW-0255">Endonuclease</keyword>
<feature type="domain" description="Transposase Helix-turn-helix" evidence="1">
    <location>
        <begin position="1"/>
        <end position="45"/>
    </location>
</feature>
<comment type="caution">
    <text evidence="2">The sequence shown here is derived from an EMBL/GenBank/DDBJ whole genome shotgun (WGS) entry which is preliminary data.</text>
</comment>
<dbReference type="AlphaFoldDB" id="A0A1V3WG82"/>
<proteinExistence type="predicted"/>
<keyword evidence="2" id="KW-0540">Nuclease</keyword>
<sequence>MLLVLIHLRTNLTTRALAALFHTSQSTVDRVLHHLVPVLAGSLRPEPDNGHHPWIIDGTLLPIHDQSIGLVLSALR</sequence>
<dbReference type="EMBL" id="MVBN01000011">
    <property type="protein sequence ID" value="OOK65426.1"/>
    <property type="molecule type" value="Genomic_DNA"/>
</dbReference>
<protein>
    <submittedName>
        <fullName evidence="2">DDE superendonuclease family protein</fullName>
    </submittedName>
</protein>
<accession>A0A1V3WG82</accession>
<evidence type="ECO:0000313" key="2">
    <source>
        <dbReference type="EMBL" id="OOK65426.1"/>
    </source>
</evidence>
<reference evidence="2 3" key="1">
    <citation type="submission" date="2017-02" db="EMBL/GenBank/DDBJ databases">
        <title>Complete genome sequences of Mycobacterium kansasii strains isolated from rhesus macaques.</title>
        <authorList>
            <person name="Panda A."/>
            <person name="Nagaraj S."/>
            <person name="Zhao X."/>
            <person name="Tettelin H."/>
            <person name="Detolla L.J."/>
        </authorList>
    </citation>
    <scope>NUCLEOTIDE SEQUENCE [LARGE SCALE GENOMIC DNA]</scope>
    <source>
        <strain evidence="2 3">11-3469</strain>
    </source>
</reference>
<name>A0A1V3WG82_MYCKA</name>
<evidence type="ECO:0000259" key="1">
    <source>
        <dbReference type="Pfam" id="PF13613"/>
    </source>
</evidence>
<dbReference type="GO" id="GO:0004519">
    <property type="term" value="F:endonuclease activity"/>
    <property type="evidence" value="ECO:0007669"/>
    <property type="project" value="UniProtKB-KW"/>
</dbReference>